<keyword evidence="2" id="KW-1185">Reference proteome</keyword>
<evidence type="ECO:0000313" key="2">
    <source>
        <dbReference type="Proteomes" id="UP001060215"/>
    </source>
</evidence>
<reference evidence="1 2" key="1">
    <citation type="journal article" date="2022" name="Plant J.">
        <title>Chromosome-level genome of Camellia lanceoleosa provides a valuable resource for understanding genome evolution and self-incompatibility.</title>
        <authorList>
            <person name="Gong W."/>
            <person name="Xiao S."/>
            <person name="Wang L."/>
            <person name="Liao Z."/>
            <person name="Chang Y."/>
            <person name="Mo W."/>
            <person name="Hu G."/>
            <person name="Li W."/>
            <person name="Zhao G."/>
            <person name="Zhu H."/>
            <person name="Hu X."/>
            <person name="Ji K."/>
            <person name="Xiang X."/>
            <person name="Song Q."/>
            <person name="Yuan D."/>
            <person name="Jin S."/>
            <person name="Zhang L."/>
        </authorList>
    </citation>
    <scope>NUCLEOTIDE SEQUENCE [LARGE SCALE GENOMIC DNA]</scope>
    <source>
        <strain evidence="1">SQ_2022a</strain>
    </source>
</reference>
<comment type="caution">
    <text evidence="1">The sequence shown here is derived from an EMBL/GenBank/DDBJ whole genome shotgun (WGS) entry which is preliminary data.</text>
</comment>
<gene>
    <name evidence="1" type="ORF">LOK49_LG06G02754</name>
</gene>
<dbReference type="Proteomes" id="UP001060215">
    <property type="component" value="Chromosome 5"/>
</dbReference>
<sequence>METNPLPLHLSHVQKTSLIINRTHSLLHSTALATLIYYRSSTIFQTLKTRDKPIFLLLFLSISELILSFIWVLSQAHRWRPVSRTTFPDRLPEDEELPAIDVFICTTDPNKEPTMEVMNTVVSAMAMDYPVDKLCVYLSDDGGSDVTLNAMKEAWRFAKCWVPFCRRFGVETICPKAYFLEENHHQKNCRSDFLAEKEKVKEKYEEFKNCMMRIREKASIIMTNGDRPPLVEVINEKCMNEEVGDGVGAQNVQIPLLVYVSREKRPSLPHHFKAGALNVLLRVSAMISNSPYILVLDCDMYCNDSSSARQAMCFHLDPKMSPSLAFVQFPQKFHNISKNDIYNCRIRSLFTILWKGMDGLEGPCLSGTCFYIKRKALYGSLMKEDVDIMKRKQYFGSSNDFIKSLDRHYKLNHSNFSNAMLFKETQILASCAYENQTKWGKEVGFLYFSVVEDYFTDFINLHGKGWISVYCDPARPAFLGSCTTNLSDVLVQSTRWGSGLVEVAISRFCPLLHGPKQKEKQMSVLERMCYAELAFFRLNFIPLWCFATIPQLYLLNGIPLYPEVSSWYFIVFSFIFVSSQSKHIQEIFSIGGSIQTWRNEQRMWMIMSVTCHLYGSLDAFMKRMGMREANFLPTNKAVDDGQLKRYQMGILDFQASKMLIVPVVTLVILNLVCLFGGVTRMVISGSVNEMFVPVGLSFFIVSMSSPIVEGMVVRKDKGRVPISVSILSAVISMIYLLLGSLIIMYW</sequence>
<proteinExistence type="predicted"/>
<dbReference type="EMBL" id="CM045762">
    <property type="protein sequence ID" value="KAI8011292.1"/>
    <property type="molecule type" value="Genomic_DNA"/>
</dbReference>
<protein>
    <submittedName>
        <fullName evidence="1">Cellulose synthase-like protein G2</fullName>
    </submittedName>
</protein>
<name>A0ACC0HFI9_9ERIC</name>
<organism evidence="1 2">
    <name type="scientific">Camellia lanceoleosa</name>
    <dbReference type="NCBI Taxonomy" id="1840588"/>
    <lineage>
        <taxon>Eukaryota</taxon>
        <taxon>Viridiplantae</taxon>
        <taxon>Streptophyta</taxon>
        <taxon>Embryophyta</taxon>
        <taxon>Tracheophyta</taxon>
        <taxon>Spermatophyta</taxon>
        <taxon>Magnoliopsida</taxon>
        <taxon>eudicotyledons</taxon>
        <taxon>Gunneridae</taxon>
        <taxon>Pentapetalae</taxon>
        <taxon>asterids</taxon>
        <taxon>Ericales</taxon>
        <taxon>Theaceae</taxon>
        <taxon>Camellia</taxon>
    </lineage>
</organism>
<evidence type="ECO:0000313" key="1">
    <source>
        <dbReference type="EMBL" id="KAI8011292.1"/>
    </source>
</evidence>
<accession>A0ACC0HFI9</accession>